<dbReference type="SUPFAM" id="SSF53335">
    <property type="entry name" value="S-adenosyl-L-methionine-dependent methyltransferases"/>
    <property type="match status" value="1"/>
</dbReference>
<organism evidence="1 2">
    <name type="scientific">Youxingia wuxianensis</name>
    <dbReference type="NCBI Taxonomy" id="2763678"/>
    <lineage>
        <taxon>Bacteria</taxon>
        <taxon>Bacillati</taxon>
        <taxon>Bacillota</taxon>
        <taxon>Clostridia</taxon>
        <taxon>Eubacteriales</taxon>
        <taxon>Oscillospiraceae</taxon>
        <taxon>Youxingia</taxon>
    </lineage>
</organism>
<protein>
    <submittedName>
        <fullName evidence="1">Methyltransferase domain-containing protein</fullName>
    </submittedName>
</protein>
<keyword evidence="1" id="KW-0489">Methyltransferase</keyword>
<evidence type="ECO:0000313" key="2">
    <source>
        <dbReference type="Proteomes" id="UP000623678"/>
    </source>
</evidence>
<dbReference type="InterPro" id="IPR029063">
    <property type="entry name" value="SAM-dependent_MTases_sf"/>
</dbReference>
<proteinExistence type="predicted"/>
<name>A0A926ICI0_9FIRM</name>
<gene>
    <name evidence="1" type="ORF">H8705_06460</name>
</gene>
<dbReference type="GO" id="GO:0032259">
    <property type="term" value="P:methylation"/>
    <property type="evidence" value="ECO:0007669"/>
    <property type="project" value="UniProtKB-KW"/>
</dbReference>
<dbReference type="RefSeq" id="WP_262395007.1">
    <property type="nucleotide sequence ID" value="NZ_JACRTD010000004.1"/>
</dbReference>
<dbReference type="Gene3D" id="3.40.50.150">
    <property type="entry name" value="Vaccinia Virus protein VP39"/>
    <property type="match status" value="1"/>
</dbReference>
<dbReference type="PANTHER" id="PTHR35276:SF1">
    <property type="entry name" value="TRNA (MNM(5)S(2)U34)-METHYLTRANSFERASE, CHLOROPLASTIC"/>
    <property type="match status" value="1"/>
</dbReference>
<sequence length="189" mass="20843">MPDSLNTLAVAHRFISEHVKPGDFCIDATAGRGHDTAFLCSLVGDTGKVLAFDIQQEAIDSTNQRLSENGFSHIAQTLLESHANMARYAQKESVDCIVFNFGYLPGGDHHIFTRPQTSIQGIEAGLELLKPRGIMSLCIYYGGDSGFEEKDALMEYLKTIDSKRFTVLVSEFYNRPNCPPIPVAILKEG</sequence>
<dbReference type="GO" id="GO:0008168">
    <property type="term" value="F:methyltransferase activity"/>
    <property type="evidence" value="ECO:0007669"/>
    <property type="project" value="UniProtKB-KW"/>
</dbReference>
<dbReference type="Pfam" id="PF06962">
    <property type="entry name" value="rRNA_methylase"/>
    <property type="match status" value="1"/>
</dbReference>
<accession>A0A926ICI0</accession>
<dbReference type="PANTHER" id="PTHR35276">
    <property type="entry name" value="S-ADENOSYL-L-METHIONINE-DEPENDENT METHYLTRANSFERASES SUPERFAMILY PROTEIN"/>
    <property type="match status" value="1"/>
</dbReference>
<reference evidence="1" key="1">
    <citation type="submission" date="2020-08" db="EMBL/GenBank/DDBJ databases">
        <title>Genome public.</title>
        <authorList>
            <person name="Liu C."/>
            <person name="Sun Q."/>
        </authorList>
    </citation>
    <scope>NUCLEOTIDE SEQUENCE</scope>
    <source>
        <strain evidence="1">NSJ-64</strain>
    </source>
</reference>
<dbReference type="CDD" id="cd02440">
    <property type="entry name" value="AdoMet_MTases"/>
    <property type="match status" value="1"/>
</dbReference>
<evidence type="ECO:0000313" key="1">
    <source>
        <dbReference type="EMBL" id="MBC8585222.1"/>
    </source>
</evidence>
<dbReference type="Proteomes" id="UP000623678">
    <property type="component" value="Unassembled WGS sequence"/>
</dbReference>
<dbReference type="EMBL" id="JACRTD010000004">
    <property type="protein sequence ID" value="MBC8585222.1"/>
    <property type="molecule type" value="Genomic_DNA"/>
</dbReference>
<comment type="caution">
    <text evidence="1">The sequence shown here is derived from an EMBL/GenBank/DDBJ whole genome shotgun (WGS) entry which is preliminary data.</text>
</comment>
<dbReference type="InterPro" id="IPR010719">
    <property type="entry name" value="MnmM_MeTrfase"/>
</dbReference>
<keyword evidence="2" id="KW-1185">Reference proteome</keyword>
<keyword evidence="1" id="KW-0808">Transferase</keyword>
<dbReference type="AlphaFoldDB" id="A0A926ICI0"/>